<feature type="compositionally biased region" description="Low complexity" evidence="1">
    <location>
        <begin position="29"/>
        <end position="41"/>
    </location>
</feature>
<keyword evidence="3" id="KW-1185">Reference proteome</keyword>
<feature type="compositionally biased region" description="Basic and acidic residues" evidence="1">
    <location>
        <begin position="1"/>
        <end position="21"/>
    </location>
</feature>
<accession>A0ABU7DA56</accession>
<evidence type="ECO:0000313" key="3">
    <source>
        <dbReference type="Proteomes" id="UP001352852"/>
    </source>
</evidence>
<evidence type="ECO:0000313" key="2">
    <source>
        <dbReference type="EMBL" id="MED6272048.1"/>
    </source>
</evidence>
<gene>
    <name evidence="2" type="primary">MBTD1_3</name>
    <name evidence="2" type="ORF">CHARACLAT_026362</name>
</gene>
<reference evidence="2 3" key="1">
    <citation type="submission" date="2021-06" db="EMBL/GenBank/DDBJ databases">
        <authorList>
            <person name="Palmer J.M."/>
        </authorList>
    </citation>
    <scope>NUCLEOTIDE SEQUENCE [LARGE SCALE GENOMIC DNA]</scope>
    <source>
        <strain evidence="2 3">CL_MEX2019</strain>
        <tissue evidence="2">Muscle</tissue>
    </source>
</reference>
<proteinExistence type="predicted"/>
<comment type="caution">
    <text evidence="2">The sequence shown here is derived from an EMBL/GenBank/DDBJ whole genome shotgun (WGS) entry which is preliminary data.</text>
</comment>
<dbReference type="EMBL" id="JAHUTJ010019564">
    <property type="protein sequence ID" value="MED6272048.1"/>
    <property type="molecule type" value="Genomic_DNA"/>
</dbReference>
<evidence type="ECO:0000256" key="1">
    <source>
        <dbReference type="SAM" id="MobiDB-lite"/>
    </source>
</evidence>
<protein>
    <submittedName>
        <fullName evidence="2">MBT domain-containing protein 1</fullName>
    </submittedName>
</protein>
<organism evidence="2 3">
    <name type="scientific">Characodon lateralis</name>
    <dbReference type="NCBI Taxonomy" id="208331"/>
    <lineage>
        <taxon>Eukaryota</taxon>
        <taxon>Metazoa</taxon>
        <taxon>Chordata</taxon>
        <taxon>Craniata</taxon>
        <taxon>Vertebrata</taxon>
        <taxon>Euteleostomi</taxon>
        <taxon>Actinopterygii</taxon>
        <taxon>Neopterygii</taxon>
        <taxon>Teleostei</taxon>
        <taxon>Neoteleostei</taxon>
        <taxon>Acanthomorphata</taxon>
        <taxon>Ovalentaria</taxon>
        <taxon>Atherinomorphae</taxon>
        <taxon>Cyprinodontiformes</taxon>
        <taxon>Goodeidae</taxon>
        <taxon>Characodon</taxon>
    </lineage>
</organism>
<feature type="region of interest" description="Disordered" evidence="1">
    <location>
        <begin position="1"/>
        <end position="49"/>
    </location>
</feature>
<dbReference type="Proteomes" id="UP001352852">
    <property type="component" value="Unassembled WGS sequence"/>
</dbReference>
<name>A0ABU7DA56_9TELE</name>
<sequence>MEDARDLAERTARSERKRRDSFGMFDGYDSCSEESTSSSSSEDSEDDVVTSIPASLPIIKNNGQVYTYPDGKAGMGQY</sequence>